<proteinExistence type="predicted"/>
<evidence type="ECO:0000313" key="1">
    <source>
        <dbReference type="EMBL" id="KAG0144490.1"/>
    </source>
</evidence>
<dbReference type="EMBL" id="MU167294">
    <property type="protein sequence ID" value="KAG0144490.1"/>
    <property type="molecule type" value="Genomic_DNA"/>
</dbReference>
<dbReference type="OrthoDB" id="2501881at2759"/>
<evidence type="ECO:0000313" key="2">
    <source>
        <dbReference type="Proteomes" id="UP000886653"/>
    </source>
</evidence>
<reference evidence="1" key="1">
    <citation type="submission" date="2013-11" db="EMBL/GenBank/DDBJ databases">
        <title>Genome sequence of the fusiform rust pathogen reveals effectors for host alternation and coevolution with pine.</title>
        <authorList>
            <consortium name="DOE Joint Genome Institute"/>
            <person name="Smith K."/>
            <person name="Pendleton A."/>
            <person name="Kubisiak T."/>
            <person name="Anderson C."/>
            <person name="Salamov A."/>
            <person name="Aerts A."/>
            <person name="Riley R."/>
            <person name="Clum A."/>
            <person name="Lindquist E."/>
            <person name="Ence D."/>
            <person name="Campbell M."/>
            <person name="Kronenberg Z."/>
            <person name="Feau N."/>
            <person name="Dhillon B."/>
            <person name="Hamelin R."/>
            <person name="Burleigh J."/>
            <person name="Smith J."/>
            <person name="Yandell M."/>
            <person name="Nelson C."/>
            <person name="Grigoriev I."/>
            <person name="Davis J."/>
        </authorList>
    </citation>
    <scope>NUCLEOTIDE SEQUENCE</scope>
    <source>
        <strain evidence="1">G11</strain>
    </source>
</reference>
<keyword evidence="2" id="KW-1185">Reference proteome</keyword>
<comment type="caution">
    <text evidence="1">The sequence shown here is derived from an EMBL/GenBank/DDBJ whole genome shotgun (WGS) entry which is preliminary data.</text>
</comment>
<name>A0A9P6TAC9_9BASI</name>
<gene>
    <name evidence="1" type="ORF">CROQUDRAFT_134331</name>
</gene>
<dbReference type="Proteomes" id="UP000886653">
    <property type="component" value="Unassembled WGS sequence"/>
</dbReference>
<accession>A0A9P6TAC9</accession>
<dbReference type="AlphaFoldDB" id="A0A9P6TAC9"/>
<sequence length="710" mass="81190">MRPQSFTTSASSALAISSESLPPIHLLWHPQPPALRRPSHIPTHRSLYARISDLLRLNKLDTAVCLYQQHVTRKTRDYLRDEGSFDSNQSARHTALLRTAQLFRSYGHPQLTIQALESLKAYMDLVNDSKPPSAHSSHTQAAVLFMQACNELSWTPTSAHPASGRSNSVCHHTELGKLLARLTHPIENLDHNKPLKKNAGRIKEESIRIRTVEESKVLQVILGTILKLGEPDWLISILKQVYPRFITQLGIRLYPLLNFQSMTTSPWNPDHIPNGRLVKFLIASYTLSGDLDRAYIVWRFYRKLWNQYMKAKSRDPAPDITLLRALSRSSQRSDKEVRMVIKILQGMETDHIPLDTYVIEGLMDLRYRMRSRWSLRKPHAAAFQVLQKLLDKSIGLFLLHWRRPSSFGLPSPCSQNYLIQGALQGQRQLMTWKYRPTARSFTLALLSLRSELKYKAISGFRKRPSTANTIYQVDQNPQCSQSRPSPGSHRHLISQLIALENLNAVTGQKPSSKIDSKIYLPNRLRLLTPTNLRLSFQVFLCAKDYAGACFVLRHASSACQHMSPILFELVIRKVPESIKNGLLLPTDYDAFLNYVALARHRNDLQKTKVEDTNTSSTSILRSHSELSGTDNSTQLDVFKALEILLRCCEPGRPDTWWQSELAAVYRRLAREEIRMAEIVNQPAFSEFTLDFLRTQAAHQQLRQLFHGLNY</sequence>
<organism evidence="1 2">
    <name type="scientific">Cronartium quercuum f. sp. fusiforme G11</name>
    <dbReference type="NCBI Taxonomy" id="708437"/>
    <lineage>
        <taxon>Eukaryota</taxon>
        <taxon>Fungi</taxon>
        <taxon>Dikarya</taxon>
        <taxon>Basidiomycota</taxon>
        <taxon>Pucciniomycotina</taxon>
        <taxon>Pucciniomycetes</taxon>
        <taxon>Pucciniales</taxon>
        <taxon>Coleosporiaceae</taxon>
        <taxon>Cronartium</taxon>
    </lineage>
</organism>
<protein>
    <submittedName>
        <fullName evidence="1">Uncharacterized protein</fullName>
    </submittedName>
</protein>